<name>A0A3R6H4G7_9BACT</name>
<dbReference type="AlphaFoldDB" id="A0A3R6H4G7"/>
<feature type="transmembrane region" description="Helical" evidence="1">
    <location>
        <begin position="264"/>
        <end position="283"/>
    </location>
</feature>
<evidence type="ECO:0000313" key="3">
    <source>
        <dbReference type="EMBL" id="RHG64446.1"/>
    </source>
</evidence>
<dbReference type="EMBL" id="QRIN01000045">
    <property type="protein sequence ID" value="RHG64446.1"/>
    <property type="molecule type" value="Genomic_DNA"/>
</dbReference>
<evidence type="ECO:0000313" key="4">
    <source>
        <dbReference type="Proteomes" id="UP000286501"/>
    </source>
</evidence>
<keyword evidence="1" id="KW-1133">Transmembrane helix</keyword>
<reference evidence="5" key="2">
    <citation type="submission" date="2019-09" db="EMBL/GenBank/DDBJ databases">
        <title>Distinct polysaccharide growth profiles of human intestinal Prevotella copri isolates.</title>
        <authorList>
            <person name="Fehlner-Peach H."/>
            <person name="Magnabosco C."/>
            <person name="Raghavan V."/>
            <person name="Scher J.U."/>
            <person name="Tett A."/>
            <person name="Cox L.M."/>
            <person name="Gottsegen C."/>
            <person name="Watters A."/>
            <person name="Wiltshire- Gordon J.D."/>
            <person name="Segata N."/>
            <person name="Bonneau R."/>
            <person name="Littman D.R."/>
        </authorList>
    </citation>
    <scope>NUCLEOTIDE SEQUENCE [LARGE SCALE GENOMIC DNA]</scope>
    <source>
        <strain evidence="5">BU41712</strain>
    </source>
</reference>
<dbReference type="EMBL" id="VZBZ01000014">
    <property type="protein sequence ID" value="MQN76794.1"/>
    <property type="molecule type" value="Genomic_DNA"/>
</dbReference>
<comment type="caution">
    <text evidence="3">The sequence shown here is derived from an EMBL/GenBank/DDBJ whole genome shotgun (WGS) entry which is preliminary data.</text>
</comment>
<organism evidence="3 4">
    <name type="scientific">Segatella copri</name>
    <dbReference type="NCBI Taxonomy" id="165179"/>
    <lineage>
        <taxon>Bacteria</taxon>
        <taxon>Pseudomonadati</taxon>
        <taxon>Bacteroidota</taxon>
        <taxon>Bacteroidia</taxon>
        <taxon>Bacteroidales</taxon>
        <taxon>Prevotellaceae</taxon>
        <taxon>Segatella</taxon>
    </lineage>
</organism>
<reference evidence="2" key="3">
    <citation type="submission" date="2022-12" db="EMBL/GenBank/DDBJ databases">
        <title>Distinct polysaccharide growth profiles of human intestinal Prevotella copri isolates.</title>
        <authorList>
            <person name="Fehlner-Peach H."/>
            <person name="Magnabosco C."/>
            <person name="Raghavan V."/>
            <person name="Scher J.U."/>
            <person name="Tett A."/>
            <person name="Cox L.M."/>
            <person name="Gottsegen C."/>
            <person name="Watters A."/>
            <person name="Wiltshire- Gordon J.D."/>
            <person name="Segata N."/>
            <person name="Bonneau R."/>
            <person name="Littman D.R."/>
        </authorList>
    </citation>
    <scope>NUCLEOTIDE SEQUENCE</scope>
    <source>
        <strain evidence="2">BU41712</strain>
    </source>
</reference>
<feature type="transmembrane region" description="Helical" evidence="1">
    <location>
        <begin position="86"/>
        <end position="104"/>
    </location>
</feature>
<dbReference type="Proteomes" id="UP000286501">
    <property type="component" value="Unassembled WGS sequence"/>
</dbReference>
<gene>
    <name evidence="3" type="ORF">DW250_10720</name>
    <name evidence="2" type="ORF">F7D71_02695</name>
</gene>
<keyword evidence="1" id="KW-0812">Transmembrane</keyword>
<proteinExistence type="predicted"/>
<keyword evidence="1" id="KW-0472">Membrane</keyword>
<evidence type="ECO:0000256" key="1">
    <source>
        <dbReference type="SAM" id="Phobius"/>
    </source>
</evidence>
<feature type="transmembrane region" description="Helical" evidence="1">
    <location>
        <begin position="156"/>
        <end position="177"/>
    </location>
</feature>
<feature type="transmembrane region" description="Helical" evidence="1">
    <location>
        <begin position="290"/>
        <end position="308"/>
    </location>
</feature>
<protein>
    <submittedName>
        <fullName evidence="3">Uncharacterized protein</fullName>
    </submittedName>
</protein>
<evidence type="ECO:0000313" key="2">
    <source>
        <dbReference type="EMBL" id="MQN76794.1"/>
    </source>
</evidence>
<accession>A0A3R6H4G7</accession>
<feature type="transmembrane region" description="Helical" evidence="1">
    <location>
        <begin position="238"/>
        <end position="258"/>
    </location>
</feature>
<sequence length="315" mass="36025">MLRKKTFQNKVAASRYSLPITATLATLVWVAVGLLVSNIWVEFAFTAMSTLLMVELNNRNALMRTYSRMVSCSFLALLTMTGLPHLSLKSSIVTMCFIAFYLIIWNCYQDKRSTGWTFYAFACIGLASMIFVQIGYFMPILWIMMMVFTLSFSVKTFFASLVGLIVPYWFAAGYFFYTDNIQGLADHFCEFINYSELFDYSQVTDHQILNLSFVTLLTIIGSIHFIRTSYGDKIRTRMIYETFIMISVACIIFIVLQPQHIQELGGILIVNTAPLIAHFITFTRGKFTNISFILLLIMLVLIMAYNILVPESILL</sequence>
<feature type="transmembrane region" description="Helical" evidence="1">
    <location>
        <begin position="208"/>
        <end position="226"/>
    </location>
</feature>
<dbReference type="Proteomes" id="UP000423156">
    <property type="component" value="Unassembled WGS sequence"/>
</dbReference>
<feature type="transmembrane region" description="Helical" evidence="1">
    <location>
        <begin position="116"/>
        <end position="144"/>
    </location>
</feature>
<dbReference type="RefSeq" id="WP_118201202.1">
    <property type="nucleotide sequence ID" value="NZ_JBALKF010000030.1"/>
</dbReference>
<feature type="transmembrane region" description="Helical" evidence="1">
    <location>
        <begin position="20"/>
        <end position="41"/>
    </location>
</feature>
<evidence type="ECO:0000313" key="5">
    <source>
        <dbReference type="Proteomes" id="UP000423156"/>
    </source>
</evidence>
<reference evidence="3 4" key="1">
    <citation type="submission" date="2018-08" db="EMBL/GenBank/DDBJ databases">
        <title>A genome reference for cultivated species of the human gut microbiota.</title>
        <authorList>
            <person name="Zou Y."/>
            <person name="Xue W."/>
            <person name="Luo G."/>
        </authorList>
    </citation>
    <scope>NUCLEOTIDE SEQUENCE [LARGE SCALE GENOMIC DNA]</scope>
    <source>
        <strain evidence="3 4">AM22-1</strain>
    </source>
</reference>